<evidence type="ECO:0000256" key="6">
    <source>
        <dbReference type="SAM" id="Phobius"/>
    </source>
</evidence>
<comment type="caution">
    <text evidence="7">The sequence shown here is derived from an EMBL/GenBank/DDBJ whole genome shotgun (WGS) entry which is preliminary data.</text>
</comment>
<dbReference type="AlphaFoldDB" id="A0A9X2S6H5"/>
<evidence type="ECO:0000256" key="5">
    <source>
        <dbReference type="ARBA" id="ARBA00023136"/>
    </source>
</evidence>
<dbReference type="GO" id="GO:0036376">
    <property type="term" value="P:sodium ion export across plasma membrane"/>
    <property type="evidence" value="ECO:0007669"/>
    <property type="project" value="InterPro"/>
</dbReference>
<gene>
    <name evidence="7" type="ORF">NSA23_16350</name>
</gene>
<evidence type="ECO:0000256" key="3">
    <source>
        <dbReference type="ARBA" id="ARBA00022692"/>
    </source>
</evidence>
<dbReference type="InterPro" id="IPR005899">
    <property type="entry name" value="Na_pump_deCOase"/>
</dbReference>
<dbReference type="Pfam" id="PF04277">
    <property type="entry name" value="OAD_gamma"/>
    <property type="match status" value="1"/>
</dbReference>
<sequence length="122" mass="13468">MLGNKVTMGQSLMVTVFSMVIVFLALLIISYLIKGLQNFSQKDKKKSKETIENIDLVNSEKGVEKAEESLNDEELVAVIAAAVAASIGVDVSNVKIKSIKRVSQNTPIWSKVGREEQIFNRL</sequence>
<evidence type="ECO:0000313" key="8">
    <source>
        <dbReference type="Proteomes" id="UP001142078"/>
    </source>
</evidence>
<reference evidence="7" key="1">
    <citation type="submission" date="2022-07" db="EMBL/GenBank/DDBJ databases">
        <title>Enhanced cultured diversity of the mouse gut microbiota enables custom-made synthetic communities.</title>
        <authorList>
            <person name="Afrizal A."/>
        </authorList>
    </citation>
    <scope>NUCLEOTIDE SEQUENCE</scope>
    <source>
        <strain evidence="7">DSM 29482</strain>
    </source>
</reference>
<evidence type="ECO:0000313" key="7">
    <source>
        <dbReference type="EMBL" id="MCR2045658.1"/>
    </source>
</evidence>
<proteinExistence type="predicted"/>
<keyword evidence="3 6" id="KW-0812">Transmembrane</keyword>
<dbReference type="EMBL" id="JANJZL010000028">
    <property type="protein sequence ID" value="MCR2045658.1"/>
    <property type="molecule type" value="Genomic_DNA"/>
</dbReference>
<keyword evidence="4 6" id="KW-1133">Transmembrane helix</keyword>
<dbReference type="NCBIfam" id="TIGR01195">
    <property type="entry name" value="oadG_fam"/>
    <property type="match status" value="1"/>
</dbReference>
<evidence type="ECO:0000256" key="2">
    <source>
        <dbReference type="ARBA" id="ARBA00022475"/>
    </source>
</evidence>
<dbReference type="RefSeq" id="WP_050069667.1">
    <property type="nucleotide sequence ID" value="NZ_CABKTM010000006.1"/>
</dbReference>
<evidence type="ECO:0000256" key="1">
    <source>
        <dbReference type="ARBA" id="ARBA00004236"/>
    </source>
</evidence>
<comment type="subcellular location">
    <subcellularLocation>
        <location evidence="1">Cell membrane</location>
    </subcellularLocation>
</comment>
<protein>
    <submittedName>
        <fullName evidence="7">OadG family protein</fullName>
    </submittedName>
</protein>
<keyword evidence="2" id="KW-1003">Cell membrane</keyword>
<evidence type="ECO:0000256" key="4">
    <source>
        <dbReference type="ARBA" id="ARBA00022989"/>
    </source>
</evidence>
<accession>A0A9X2S6H5</accession>
<name>A0A9X2S6H5_9FIRM</name>
<organism evidence="7 8">
    <name type="scientific">Anaerosalibacter massiliensis</name>
    <dbReference type="NCBI Taxonomy" id="1347392"/>
    <lineage>
        <taxon>Bacteria</taxon>
        <taxon>Bacillati</taxon>
        <taxon>Bacillota</taxon>
        <taxon>Tissierellia</taxon>
        <taxon>Tissierellales</taxon>
        <taxon>Sporanaerobacteraceae</taxon>
        <taxon>Anaerosalibacter</taxon>
    </lineage>
</organism>
<dbReference type="GO" id="GO:0005886">
    <property type="term" value="C:plasma membrane"/>
    <property type="evidence" value="ECO:0007669"/>
    <property type="project" value="UniProtKB-SubCell"/>
</dbReference>
<keyword evidence="8" id="KW-1185">Reference proteome</keyword>
<dbReference type="GO" id="GO:0015081">
    <property type="term" value="F:sodium ion transmembrane transporter activity"/>
    <property type="evidence" value="ECO:0007669"/>
    <property type="project" value="InterPro"/>
</dbReference>
<dbReference type="OrthoDB" id="1954652at2"/>
<feature type="transmembrane region" description="Helical" evidence="6">
    <location>
        <begin position="12"/>
        <end position="33"/>
    </location>
</feature>
<dbReference type="Proteomes" id="UP001142078">
    <property type="component" value="Unassembled WGS sequence"/>
</dbReference>
<keyword evidence="5 6" id="KW-0472">Membrane</keyword>